<evidence type="ECO:0000313" key="6">
    <source>
        <dbReference type="EMBL" id="GMM54036.1"/>
    </source>
</evidence>
<evidence type="ECO:0000259" key="5">
    <source>
        <dbReference type="Pfam" id="PF04116"/>
    </source>
</evidence>
<dbReference type="EMBL" id="BTGD01000001">
    <property type="protein sequence ID" value="GMM54036.1"/>
    <property type="molecule type" value="Genomic_DNA"/>
</dbReference>
<proteinExistence type="predicted"/>
<evidence type="ECO:0000313" key="7">
    <source>
        <dbReference type="Proteomes" id="UP001377567"/>
    </source>
</evidence>
<gene>
    <name evidence="6" type="ORF">DAKH74_006520</name>
</gene>
<keyword evidence="3" id="KW-1133">Transmembrane helix</keyword>
<protein>
    <submittedName>
        <fullName evidence="6">Sphingosine hydroxylase</fullName>
    </submittedName>
</protein>
<dbReference type="InterPro" id="IPR050307">
    <property type="entry name" value="Sterol_Desaturase_Related"/>
</dbReference>
<comment type="caution">
    <text evidence="6">The sequence shown here is derived from an EMBL/GenBank/DDBJ whole genome shotgun (WGS) entry which is preliminary data.</text>
</comment>
<evidence type="ECO:0000256" key="1">
    <source>
        <dbReference type="ARBA" id="ARBA00004370"/>
    </source>
</evidence>
<reference evidence="6 7" key="1">
    <citation type="journal article" date="2023" name="Elife">
        <title>Identification of key yeast species and microbe-microbe interactions impacting larval growth of Drosophila in the wild.</title>
        <authorList>
            <person name="Mure A."/>
            <person name="Sugiura Y."/>
            <person name="Maeda R."/>
            <person name="Honda K."/>
            <person name="Sakurai N."/>
            <person name="Takahashi Y."/>
            <person name="Watada M."/>
            <person name="Katoh T."/>
            <person name="Gotoh A."/>
            <person name="Gotoh Y."/>
            <person name="Taniguchi I."/>
            <person name="Nakamura K."/>
            <person name="Hayashi T."/>
            <person name="Katayama T."/>
            <person name="Uemura T."/>
            <person name="Hattori Y."/>
        </authorList>
    </citation>
    <scope>NUCLEOTIDE SEQUENCE [LARGE SCALE GENOMIC DNA]</scope>
    <source>
        <strain evidence="6 7">KH-74</strain>
    </source>
</reference>
<name>A0AAV5RS87_MAUHU</name>
<dbReference type="Proteomes" id="UP001377567">
    <property type="component" value="Unassembled WGS sequence"/>
</dbReference>
<dbReference type="GO" id="GO:0016491">
    <property type="term" value="F:oxidoreductase activity"/>
    <property type="evidence" value="ECO:0007669"/>
    <property type="project" value="InterPro"/>
</dbReference>
<dbReference type="GO" id="GO:0008610">
    <property type="term" value="P:lipid biosynthetic process"/>
    <property type="evidence" value="ECO:0007669"/>
    <property type="project" value="InterPro"/>
</dbReference>
<evidence type="ECO:0000256" key="3">
    <source>
        <dbReference type="ARBA" id="ARBA00022989"/>
    </source>
</evidence>
<comment type="subcellular location">
    <subcellularLocation>
        <location evidence="1">Membrane</location>
    </subcellularLocation>
</comment>
<accession>A0AAV5RS87</accession>
<dbReference type="Pfam" id="PF04116">
    <property type="entry name" value="FA_hydroxylase"/>
    <property type="match status" value="1"/>
</dbReference>
<dbReference type="AlphaFoldDB" id="A0AAV5RS87"/>
<dbReference type="GO" id="GO:0005506">
    <property type="term" value="F:iron ion binding"/>
    <property type="evidence" value="ECO:0007669"/>
    <property type="project" value="InterPro"/>
</dbReference>
<dbReference type="GO" id="GO:0016020">
    <property type="term" value="C:membrane"/>
    <property type="evidence" value="ECO:0007669"/>
    <property type="project" value="UniProtKB-SubCell"/>
</dbReference>
<dbReference type="InterPro" id="IPR006694">
    <property type="entry name" value="Fatty_acid_hydroxylase"/>
</dbReference>
<keyword evidence="2" id="KW-0812">Transmembrane</keyword>
<feature type="domain" description="Fatty acid hydroxylase" evidence="5">
    <location>
        <begin position="161"/>
        <end position="296"/>
    </location>
</feature>
<sequence length="354" mass="40171">MSANSTITSSGLAYLQSAIEPAVSVSLRPTLIEGVPDGIVAILAPVVAYWAFSGMFHLFDTLELAEKYRIHPKEAVDKANKASRVEVLREVLLQHVIQSLVAYVSYKFDPVPTTGFEQNAIWHLKQSVQRSLLKVGLPATAIPDVAIAALYNYGIPAFKLAFCFVFVDTWQFFLHRLMHLSSTLYAKFHSVHHRLYIPYAYGALYNAPVEGFLLDTLGTGIAMNIAHLTPREQIILFVFATMKTIDDHCGYVLPLDPFQLLFPNNAVYHDIHHQPFGLKSNFAQPFFTFWDELFDTKFKAMDSELEHGKKVNIHEYKQFLRNRDAERKEKLAKFKGTLEGLDEQKADEGKKKDM</sequence>
<keyword evidence="4" id="KW-0472">Membrane</keyword>
<dbReference type="PANTHER" id="PTHR11863">
    <property type="entry name" value="STEROL DESATURASE"/>
    <property type="match status" value="1"/>
</dbReference>
<evidence type="ECO:0000256" key="4">
    <source>
        <dbReference type="ARBA" id="ARBA00023136"/>
    </source>
</evidence>
<keyword evidence="7" id="KW-1185">Reference proteome</keyword>
<evidence type="ECO:0000256" key="2">
    <source>
        <dbReference type="ARBA" id="ARBA00022692"/>
    </source>
</evidence>
<organism evidence="6 7">
    <name type="scientific">Maudiozyma humilis</name>
    <name type="common">Sour dough yeast</name>
    <name type="synonym">Kazachstania humilis</name>
    <dbReference type="NCBI Taxonomy" id="51915"/>
    <lineage>
        <taxon>Eukaryota</taxon>
        <taxon>Fungi</taxon>
        <taxon>Dikarya</taxon>
        <taxon>Ascomycota</taxon>
        <taxon>Saccharomycotina</taxon>
        <taxon>Saccharomycetes</taxon>
        <taxon>Saccharomycetales</taxon>
        <taxon>Saccharomycetaceae</taxon>
        <taxon>Maudiozyma</taxon>
    </lineage>
</organism>